<evidence type="ECO:0000313" key="3">
    <source>
        <dbReference type="Proteomes" id="UP000003394"/>
    </source>
</evidence>
<gene>
    <name evidence="2" type="ORF">AM202_00115</name>
</gene>
<feature type="transmembrane region" description="Helical" evidence="1">
    <location>
        <begin position="12"/>
        <end position="33"/>
    </location>
</feature>
<sequence length="69" mass="8098">MVPDYQKANDAYILLCAIAFFIPAFIMSIAYWLEYFIKGTKNKGTILMKFFYILSGITFSIYLVKFLNY</sequence>
<accession>A0ABP2GRR9</accession>
<feature type="transmembrane region" description="Helical" evidence="1">
    <location>
        <begin position="45"/>
        <end position="64"/>
    </location>
</feature>
<keyword evidence="3" id="KW-1185">Reference proteome</keyword>
<reference evidence="2 3" key="1">
    <citation type="journal article" date="2010" name="Vet. Microbiol.">
        <title>Production of haemolysins by strains of the Actinobacillus minor/porcitonsillarum complex.</title>
        <authorList>
            <person name="Arya G."/>
            <person name="Niven D.F."/>
        </authorList>
    </citation>
    <scope>NUCLEOTIDE SEQUENCE [LARGE SCALE GENOMIC DNA]</scope>
    <source>
        <strain evidence="3">strain 202</strain>
    </source>
</reference>
<comment type="caution">
    <text evidence="2">The sequence shown here is derived from an EMBL/GenBank/DDBJ whole genome shotgun (WGS) entry which is preliminary data.</text>
</comment>
<name>A0ABP2GRR9_9PAST</name>
<protein>
    <submittedName>
        <fullName evidence="2">Uncharacterized protein</fullName>
    </submittedName>
</protein>
<evidence type="ECO:0000313" key="2">
    <source>
        <dbReference type="EMBL" id="EEV24583.1"/>
    </source>
</evidence>
<proteinExistence type="predicted"/>
<keyword evidence="1" id="KW-1133">Transmembrane helix</keyword>
<organism evidence="2 3">
    <name type="scientific">Actinobacillus minor 202</name>
    <dbReference type="NCBI Taxonomy" id="591023"/>
    <lineage>
        <taxon>Bacteria</taxon>
        <taxon>Pseudomonadati</taxon>
        <taxon>Pseudomonadota</taxon>
        <taxon>Gammaproteobacteria</taxon>
        <taxon>Pasteurellales</taxon>
        <taxon>Pasteurellaceae</taxon>
        <taxon>Actinobacillus</taxon>
    </lineage>
</organism>
<evidence type="ECO:0000256" key="1">
    <source>
        <dbReference type="SAM" id="Phobius"/>
    </source>
</evidence>
<keyword evidence="1" id="KW-0812">Transmembrane</keyword>
<dbReference type="EMBL" id="ACFT01000065">
    <property type="protein sequence ID" value="EEV24583.1"/>
    <property type="molecule type" value="Genomic_DNA"/>
</dbReference>
<dbReference type="Proteomes" id="UP000003394">
    <property type="component" value="Unassembled WGS sequence"/>
</dbReference>
<keyword evidence="1" id="KW-0472">Membrane</keyword>